<dbReference type="InterPro" id="IPR029028">
    <property type="entry name" value="Alpha/beta_knot_MTases"/>
</dbReference>
<keyword evidence="7 12" id="KW-0489">Methyltransferase</keyword>
<dbReference type="GO" id="GO:0070042">
    <property type="term" value="F:rRNA (uridine-N3-)-methyltransferase activity"/>
    <property type="evidence" value="ECO:0007669"/>
    <property type="project" value="TreeGrafter"/>
</dbReference>
<keyword evidence="16" id="KW-1185">Reference proteome</keyword>
<comment type="function">
    <text evidence="10 12">Specifically methylates the N3 position of the uracil ring of uridine 1498 (m3U1498) in 16S rRNA. Acts on the fully assembled 30S ribosomal subunit.</text>
</comment>
<sequence length="245" mass="27684">MQRYFIPQPFVDGTSVISGEDAKHIQKVMRMQEGQSVIVVSEGLAYEAIIEVFDGFDVRIKKNSKSLLSNELPKNVTICCGLPKGEKLDLITQKSTELGMHELILFEAERSIVKWDASKGKKKQQRLQKIAKEAAEQSHRNVIPEIHDIVTFKGLLQQAKQYDVLLVADEENAKQEDRTRFVEILSKTHDKKSICVVFGPEGGLSRNEIQLLLNHGFQTISLGPRILRAETAPLYVLSAMSYEFE</sequence>
<dbReference type="SUPFAM" id="SSF88697">
    <property type="entry name" value="PUA domain-like"/>
    <property type="match status" value="1"/>
</dbReference>
<evidence type="ECO:0000256" key="11">
    <source>
        <dbReference type="ARBA" id="ARBA00047944"/>
    </source>
</evidence>
<dbReference type="EMBL" id="CP038015">
    <property type="protein sequence ID" value="QBP40862.1"/>
    <property type="molecule type" value="Genomic_DNA"/>
</dbReference>
<name>A0A4P6ZWU4_9BACL</name>
<evidence type="ECO:0000313" key="16">
    <source>
        <dbReference type="Proteomes" id="UP000294292"/>
    </source>
</evidence>
<keyword evidence="9 12" id="KW-0949">S-adenosyl-L-methionine</keyword>
<evidence type="ECO:0000259" key="14">
    <source>
        <dbReference type="Pfam" id="PF20260"/>
    </source>
</evidence>
<dbReference type="Gene3D" id="3.40.1280.10">
    <property type="match status" value="1"/>
</dbReference>
<dbReference type="Proteomes" id="UP000294292">
    <property type="component" value="Chromosome"/>
</dbReference>
<comment type="catalytic activity">
    <reaction evidence="11 12">
        <text>uridine(1498) in 16S rRNA + S-adenosyl-L-methionine = N(3)-methyluridine(1498) in 16S rRNA + S-adenosyl-L-homocysteine + H(+)</text>
        <dbReference type="Rhea" id="RHEA:42920"/>
        <dbReference type="Rhea" id="RHEA-COMP:10283"/>
        <dbReference type="Rhea" id="RHEA-COMP:10284"/>
        <dbReference type="ChEBI" id="CHEBI:15378"/>
        <dbReference type="ChEBI" id="CHEBI:57856"/>
        <dbReference type="ChEBI" id="CHEBI:59789"/>
        <dbReference type="ChEBI" id="CHEBI:65315"/>
        <dbReference type="ChEBI" id="CHEBI:74502"/>
        <dbReference type="EC" id="2.1.1.193"/>
    </reaction>
</comment>
<evidence type="ECO:0000256" key="9">
    <source>
        <dbReference type="ARBA" id="ARBA00022691"/>
    </source>
</evidence>
<evidence type="ECO:0000313" key="15">
    <source>
        <dbReference type="EMBL" id="QBP40862.1"/>
    </source>
</evidence>
<dbReference type="PIRSF" id="PIRSF015601">
    <property type="entry name" value="MTase_slr0722"/>
    <property type="match status" value="1"/>
</dbReference>
<comment type="subcellular location">
    <subcellularLocation>
        <location evidence="1 12">Cytoplasm</location>
    </subcellularLocation>
</comment>
<dbReference type="Pfam" id="PF04452">
    <property type="entry name" value="Methyltrans_RNA"/>
    <property type="match status" value="1"/>
</dbReference>
<gene>
    <name evidence="15" type="ORF">E2636_06875</name>
</gene>
<evidence type="ECO:0000256" key="6">
    <source>
        <dbReference type="ARBA" id="ARBA00022552"/>
    </source>
</evidence>
<evidence type="ECO:0000256" key="1">
    <source>
        <dbReference type="ARBA" id="ARBA00004496"/>
    </source>
</evidence>
<dbReference type="Pfam" id="PF20260">
    <property type="entry name" value="PUA_4"/>
    <property type="match status" value="1"/>
</dbReference>
<dbReference type="InterPro" id="IPR046887">
    <property type="entry name" value="RsmE_PUA-like"/>
</dbReference>
<dbReference type="SUPFAM" id="SSF75217">
    <property type="entry name" value="alpha/beta knot"/>
    <property type="match status" value="1"/>
</dbReference>
<organism evidence="15 16">
    <name type="scientific">Paenisporosarcina antarctica</name>
    <dbReference type="NCBI Taxonomy" id="417367"/>
    <lineage>
        <taxon>Bacteria</taxon>
        <taxon>Bacillati</taxon>
        <taxon>Bacillota</taxon>
        <taxon>Bacilli</taxon>
        <taxon>Bacillales</taxon>
        <taxon>Caryophanaceae</taxon>
        <taxon>Paenisporosarcina</taxon>
    </lineage>
</organism>
<dbReference type="PANTHER" id="PTHR30027">
    <property type="entry name" value="RIBOSOMAL RNA SMALL SUBUNIT METHYLTRANSFERASE E"/>
    <property type="match status" value="1"/>
</dbReference>
<dbReference type="Gene3D" id="2.40.240.20">
    <property type="entry name" value="Hypothetical PUA domain-like, domain 1"/>
    <property type="match status" value="1"/>
</dbReference>
<dbReference type="GO" id="GO:0005737">
    <property type="term" value="C:cytoplasm"/>
    <property type="evidence" value="ECO:0007669"/>
    <property type="project" value="UniProtKB-SubCell"/>
</dbReference>
<dbReference type="RefSeq" id="WP_134209537.1">
    <property type="nucleotide sequence ID" value="NZ_CP038015.1"/>
</dbReference>
<dbReference type="InterPro" id="IPR015947">
    <property type="entry name" value="PUA-like_sf"/>
</dbReference>
<reference evidence="15 16" key="1">
    <citation type="submission" date="2019-03" db="EMBL/GenBank/DDBJ databases">
        <title>Complete genome sequence of Paenisporosarcina antarctica CGMCC 1.6503T.</title>
        <authorList>
            <person name="Rong J.-C."/>
            <person name="Chi N.-Y."/>
            <person name="Zhang Q.-F."/>
        </authorList>
    </citation>
    <scope>NUCLEOTIDE SEQUENCE [LARGE SCALE GENOMIC DNA]</scope>
    <source>
        <strain evidence="15 16">CGMCC 1.6503</strain>
    </source>
</reference>
<dbReference type="OrthoDB" id="9815641at2"/>
<comment type="similarity">
    <text evidence="2 12">Belongs to the RNA methyltransferase RsmE family.</text>
</comment>
<protein>
    <recommendedName>
        <fullName evidence="4 12">Ribosomal RNA small subunit methyltransferase E</fullName>
        <ecNumber evidence="3 12">2.1.1.193</ecNumber>
    </recommendedName>
</protein>
<feature type="domain" description="Ribosomal RNA small subunit methyltransferase E methyltransferase" evidence="13">
    <location>
        <begin position="71"/>
        <end position="241"/>
    </location>
</feature>
<dbReference type="NCBIfam" id="NF008691">
    <property type="entry name" value="PRK11713.1-4"/>
    <property type="match status" value="1"/>
</dbReference>
<accession>A0A4P6ZWU4</accession>
<dbReference type="AlphaFoldDB" id="A0A4P6ZWU4"/>
<dbReference type="CDD" id="cd18084">
    <property type="entry name" value="RsmE-like"/>
    <property type="match status" value="1"/>
</dbReference>
<dbReference type="EC" id="2.1.1.193" evidence="3 12"/>
<dbReference type="InterPro" id="IPR046886">
    <property type="entry name" value="RsmE_MTase_dom"/>
</dbReference>
<dbReference type="GO" id="GO:0070475">
    <property type="term" value="P:rRNA base methylation"/>
    <property type="evidence" value="ECO:0007669"/>
    <property type="project" value="TreeGrafter"/>
</dbReference>
<keyword evidence="5 12" id="KW-0963">Cytoplasm</keyword>
<evidence type="ECO:0000256" key="5">
    <source>
        <dbReference type="ARBA" id="ARBA00022490"/>
    </source>
</evidence>
<dbReference type="KEGG" id="panc:E2636_06875"/>
<evidence type="ECO:0000256" key="2">
    <source>
        <dbReference type="ARBA" id="ARBA00005528"/>
    </source>
</evidence>
<dbReference type="InterPro" id="IPR006700">
    <property type="entry name" value="RsmE"/>
</dbReference>
<evidence type="ECO:0000256" key="3">
    <source>
        <dbReference type="ARBA" id="ARBA00012328"/>
    </source>
</evidence>
<evidence type="ECO:0000256" key="8">
    <source>
        <dbReference type="ARBA" id="ARBA00022679"/>
    </source>
</evidence>
<evidence type="ECO:0000256" key="4">
    <source>
        <dbReference type="ARBA" id="ARBA00013673"/>
    </source>
</evidence>
<keyword evidence="6 12" id="KW-0698">rRNA processing</keyword>
<dbReference type="NCBIfam" id="TIGR00046">
    <property type="entry name" value="RsmE family RNA methyltransferase"/>
    <property type="match status" value="1"/>
</dbReference>
<dbReference type="PANTHER" id="PTHR30027:SF3">
    <property type="entry name" value="16S RRNA (URACIL(1498)-N(3))-METHYLTRANSFERASE"/>
    <property type="match status" value="1"/>
</dbReference>
<feature type="domain" description="Ribosomal RNA small subunit methyltransferase E PUA-like" evidence="14">
    <location>
        <begin position="17"/>
        <end position="51"/>
    </location>
</feature>
<dbReference type="InterPro" id="IPR029026">
    <property type="entry name" value="tRNA_m1G_MTases_N"/>
</dbReference>
<keyword evidence="8 12" id="KW-0808">Transferase</keyword>
<proteinExistence type="inferred from homology"/>
<evidence type="ECO:0000256" key="12">
    <source>
        <dbReference type="PIRNR" id="PIRNR015601"/>
    </source>
</evidence>
<evidence type="ECO:0000256" key="7">
    <source>
        <dbReference type="ARBA" id="ARBA00022603"/>
    </source>
</evidence>
<evidence type="ECO:0000256" key="10">
    <source>
        <dbReference type="ARBA" id="ARBA00025699"/>
    </source>
</evidence>
<evidence type="ECO:0000259" key="13">
    <source>
        <dbReference type="Pfam" id="PF04452"/>
    </source>
</evidence>